<feature type="signal peptide" evidence="1">
    <location>
        <begin position="1"/>
        <end position="24"/>
    </location>
</feature>
<feature type="chain" id="PRO_5046035144" evidence="1">
    <location>
        <begin position="25"/>
        <end position="57"/>
    </location>
</feature>
<name>A0ABT2HBF8_9MICO</name>
<dbReference type="EMBL" id="JANLCJ010000554">
    <property type="protein sequence ID" value="MCS5737268.1"/>
    <property type="molecule type" value="Genomic_DNA"/>
</dbReference>
<reference evidence="2" key="1">
    <citation type="submission" date="2022-08" db="EMBL/GenBank/DDBJ databases">
        <authorList>
            <person name="Deng Y."/>
            <person name="Han X.-F."/>
            <person name="Zhang Y.-Q."/>
        </authorList>
    </citation>
    <scope>NUCLEOTIDE SEQUENCE</scope>
    <source>
        <strain evidence="2">CPCC 203386</strain>
    </source>
</reference>
<evidence type="ECO:0000313" key="3">
    <source>
        <dbReference type="Proteomes" id="UP001165586"/>
    </source>
</evidence>
<keyword evidence="3" id="KW-1185">Reference proteome</keyword>
<gene>
    <name evidence="2" type="ORF">N1032_26415</name>
</gene>
<proteinExistence type="predicted"/>
<evidence type="ECO:0000256" key="1">
    <source>
        <dbReference type="SAM" id="SignalP"/>
    </source>
</evidence>
<keyword evidence="1" id="KW-0732">Signal</keyword>
<organism evidence="2 3">
    <name type="scientific">Herbiconiux daphne</name>
    <dbReference type="NCBI Taxonomy" id="2970914"/>
    <lineage>
        <taxon>Bacteria</taxon>
        <taxon>Bacillati</taxon>
        <taxon>Actinomycetota</taxon>
        <taxon>Actinomycetes</taxon>
        <taxon>Micrococcales</taxon>
        <taxon>Microbacteriaceae</taxon>
        <taxon>Herbiconiux</taxon>
    </lineage>
</organism>
<evidence type="ECO:0000313" key="2">
    <source>
        <dbReference type="EMBL" id="MCS5737268.1"/>
    </source>
</evidence>
<comment type="caution">
    <text evidence="2">The sequence shown here is derived from an EMBL/GenBank/DDBJ whole genome shotgun (WGS) entry which is preliminary data.</text>
</comment>
<dbReference type="RefSeq" id="WP_259543616.1">
    <property type="nucleotide sequence ID" value="NZ_JANLCJ010000554.1"/>
</dbReference>
<protein>
    <submittedName>
        <fullName evidence="2">Uncharacterized protein</fullName>
    </submittedName>
</protein>
<dbReference type="Proteomes" id="UP001165586">
    <property type="component" value="Unassembled WGS sequence"/>
</dbReference>
<sequence length="57" mass="6011">MKRYQLIIIVLGFLAASFVGSSKAADTQVSFGGAQYVQTSEAQSTDTGVSVNVSFSF</sequence>
<accession>A0ABT2HBF8</accession>